<dbReference type="Proteomes" id="UP000325945">
    <property type="component" value="Unassembled WGS sequence"/>
</dbReference>
<dbReference type="AlphaFoldDB" id="A0A5N6XMM5"/>
<dbReference type="InterPro" id="IPR002575">
    <property type="entry name" value="Aminoglycoside_PTrfase"/>
</dbReference>
<organism evidence="2 3">
    <name type="scientific">Aspergillus sergii</name>
    <dbReference type="NCBI Taxonomy" id="1034303"/>
    <lineage>
        <taxon>Eukaryota</taxon>
        <taxon>Fungi</taxon>
        <taxon>Dikarya</taxon>
        <taxon>Ascomycota</taxon>
        <taxon>Pezizomycotina</taxon>
        <taxon>Eurotiomycetes</taxon>
        <taxon>Eurotiomycetidae</taxon>
        <taxon>Eurotiales</taxon>
        <taxon>Aspergillaceae</taxon>
        <taxon>Aspergillus</taxon>
        <taxon>Aspergillus subgen. Circumdati</taxon>
    </lineage>
</organism>
<dbReference type="PANTHER" id="PTHR21310">
    <property type="entry name" value="AMINOGLYCOSIDE PHOSPHOTRANSFERASE-RELATED-RELATED"/>
    <property type="match status" value="1"/>
</dbReference>
<dbReference type="SUPFAM" id="SSF56112">
    <property type="entry name" value="Protein kinase-like (PK-like)"/>
    <property type="match status" value="1"/>
</dbReference>
<accession>A0A5N6XMM5</accession>
<reference evidence="3" key="1">
    <citation type="submission" date="2019-04" db="EMBL/GenBank/DDBJ databases">
        <title>Friends and foes A comparative genomics studyof 23 Aspergillus species from section Flavi.</title>
        <authorList>
            <consortium name="DOE Joint Genome Institute"/>
            <person name="Kjaerbolling I."/>
            <person name="Vesth T."/>
            <person name="Frisvad J.C."/>
            <person name="Nybo J.L."/>
            <person name="Theobald S."/>
            <person name="Kildgaard S."/>
            <person name="Isbrandt T."/>
            <person name="Kuo A."/>
            <person name="Sato A."/>
            <person name="Lyhne E.K."/>
            <person name="Kogle M.E."/>
            <person name="Wiebenga A."/>
            <person name="Kun R.S."/>
            <person name="Lubbers R.J."/>
            <person name="Makela M.R."/>
            <person name="Barry K."/>
            <person name="Chovatia M."/>
            <person name="Clum A."/>
            <person name="Daum C."/>
            <person name="Haridas S."/>
            <person name="He G."/>
            <person name="LaButti K."/>
            <person name="Lipzen A."/>
            <person name="Mondo S."/>
            <person name="Riley R."/>
            <person name="Salamov A."/>
            <person name="Simmons B.A."/>
            <person name="Magnuson J.K."/>
            <person name="Henrissat B."/>
            <person name="Mortensen U.H."/>
            <person name="Larsen T.O."/>
            <person name="Devries R.P."/>
            <person name="Grigoriev I.V."/>
            <person name="Machida M."/>
            <person name="Baker S.E."/>
            <person name="Andersen M.R."/>
        </authorList>
    </citation>
    <scope>NUCLEOTIDE SEQUENCE [LARGE SCALE GENOMIC DNA]</scope>
    <source>
        <strain evidence="3">CBS 130017</strain>
    </source>
</reference>
<sequence>MKFLAANSKVPVPKVYATFKEPETKITFIIMEYIPGDNLQTLLPSLTPRDKANICQLIRTAIIDLRSIPPPEYLGGLDHRPYNDDVFWNEGLDPEISGPFADQEEMNKGLLRKLGQSENPPYVQLLQNMVDTTLHGHRTVFTHGDLQPKNIMVERTGSYEDGCHALKSRLLIGKSPEIAG</sequence>
<dbReference type="GO" id="GO:0016301">
    <property type="term" value="F:kinase activity"/>
    <property type="evidence" value="ECO:0007669"/>
    <property type="project" value="UniProtKB-KW"/>
</dbReference>
<feature type="domain" description="Aminoglycoside phosphotransferase" evidence="1">
    <location>
        <begin position="1"/>
        <end position="155"/>
    </location>
</feature>
<dbReference type="PANTHER" id="PTHR21310:SF48">
    <property type="entry name" value="AMINOGLYCOSIDE PHOSPHOTRANSFERASE DOMAIN-CONTAINING PROTEIN"/>
    <property type="match status" value="1"/>
</dbReference>
<protein>
    <submittedName>
        <fullName evidence="2">Kinase-like domain-containing protein</fullName>
    </submittedName>
</protein>
<dbReference type="Pfam" id="PF01636">
    <property type="entry name" value="APH"/>
    <property type="match status" value="1"/>
</dbReference>
<dbReference type="InterPro" id="IPR051678">
    <property type="entry name" value="AGP_Transferase"/>
</dbReference>
<evidence type="ECO:0000259" key="1">
    <source>
        <dbReference type="Pfam" id="PF01636"/>
    </source>
</evidence>
<gene>
    <name evidence="2" type="ORF">BDV39DRAFT_165666</name>
</gene>
<keyword evidence="3" id="KW-1185">Reference proteome</keyword>
<dbReference type="EMBL" id="ML741762">
    <property type="protein sequence ID" value="KAE8333369.1"/>
    <property type="molecule type" value="Genomic_DNA"/>
</dbReference>
<evidence type="ECO:0000313" key="3">
    <source>
        <dbReference type="Proteomes" id="UP000325945"/>
    </source>
</evidence>
<keyword evidence="2" id="KW-0418">Kinase</keyword>
<name>A0A5N6XMM5_9EURO</name>
<dbReference type="InterPro" id="IPR011009">
    <property type="entry name" value="Kinase-like_dom_sf"/>
</dbReference>
<proteinExistence type="predicted"/>
<keyword evidence="2" id="KW-0808">Transferase</keyword>
<evidence type="ECO:0000313" key="2">
    <source>
        <dbReference type="EMBL" id="KAE8333369.1"/>
    </source>
</evidence>